<dbReference type="EMBL" id="JNBR01000098">
    <property type="protein sequence ID" value="OQR97748.1"/>
    <property type="molecule type" value="Genomic_DNA"/>
</dbReference>
<name>A0A1V9ZID1_ACHHY</name>
<feature type="region of interest" description="Disordered" evidence="1">
    <location>
        <begin position="397"/>
        <end position="430"/>
    </location>
</feature>
<gene>
    <name evidence="3" type="ORF">ACHHYP_10064</name>
</gene>
<evidence type="ECO:0000313" key="3">
    <source>
        <dbReference type="EMBL" id="OQR97748.1"/>
    </source>
</evidence>
<dbReference type="SMART" id="SM00100">
    <property type="entry name" value="cNMP"/>
    <property type="match status" value="2"/>
</dbReference>
<dbReference type="Gene3D" id="2.60.120.10">
    <property type="entry name" value="Jelly Rolls"/>
    <property type="match status" value="2"/>
</dbReference>
<dbReference type="InterPro" id="IPR000595">
    <property type="entry name" value="cNMP-bd_dom"/>
</dbReference>
<comment type="caution">
    <text evidence="3">The sequence shown here is derived from an EMBL/GenBank/DDBJ whole genome shotgun (WGS) entry which is preliminary data.</text>
</comment>
<keyword evidence="4" id="KW-1185">Reference proteome</keyword>
<dbReference type="Proteomes" id="UP000243579">
    <property type="component" value="Unassembled WGS sequence"/>
</dbReference>
<feature type="domain" description="Cyclic nucleotide-binding" evidence="2">
    <location>
        <begin position="59"/>
        <end position="193"/>
    </location>
</feature>
<dbReference type="PANTHER" id="PTHR23011:SF28">
    <property type="entry name" value="CYCLIC NUCLEOTIDE-BINDING DOMAIN CONTAINING PROTEIN"/>
    <property type="match status" value="1"/>
</dbReference>
<evidence type="ECO:0000259" key="2">
    <source>
        <dbReference type="PROSITE" id="PS50042"/>
    </source>
</evidence>
<dbReference type="AlphaFoldDB" id="A0A1V9ZID1"/>
<proteinExistence type="predicted"/>
<feature type="domain" description="Cyclic nucleotide-binding" evidence="2">
    <location>
        <begin position="217"/>
        <end position="327"/>
    </location>
</feature>
<evidence type="ECO:0000313" key="4">
    <source>
        <dbReference type="Proteomes" id="UP000243579"/>
    </source>
</evidence>
<dbReference type="CDD" id="cd00038">
    <property type="entry name" value="CAP_ED"/>
    <property type="match status" value="2"/>
</dbReference>
<dbReference type="STRING" id="1202772.A0A1V9ZID1"/>
<dbReference type="InterPro" id="IPR018490">
    <property type="entry name" value="cNMP-bd_dom_sf"/>
</dbReference>
<evidence type="ECO:0000256" key="1">
    <source>
        <dbReference type="SAM" id="MobiDB-lite"/>
    </source>
</evidence>
<accession>A0A1V9ZID1</accession>
<dbReference type="PANTHER" id="PTHR23011">
    <property type="entry name" value="CYCLIC NUCLEOTIDE-BINDING DOMAIN CONTAINING PROTEIN"/>
    <property type="match status" value="1"/>
</dbReference>
<reference evidence="3 4" key="1">
    <citation type="journal article" date="2014" name="Genome Biol. Evol.">
        <title>The secreted proteins of Achlya hypogyna and Thraustotheca clavata identify the ancestral oomycete secretome and reveal gene acquisitions by horizontal gene transfer.</title>
        <authorList>
            <person name="Misner I."/>
            <person name="Blouin N."/>
            <person name="Leonard G."/>
            <person name="Richards T.A."/>
            <person name="Lane C.E."/>
        </authorList>
    </citation>
    <scope>NUCLEOTIDE SEQUENCE [LARGE SCALE GENOMIC DNA]</scope>
    <source>
        <strain evidence="3 4">ATCC 48635</strain>
    </source>
</reference>
<dbReference type="InterPro" id="IPR014710">
    <property type="entry name" value="RmlC-like_jellyroll"/>
</dbReference>
<protein>
    <recommendedName>
        <fullName evidence="2">Cyclic nucleotide-binding domain-containing protein</fullName>
    </recommendedName>
</protein>
<dbReference type="OrthoDB" id="2021138at2759"/>
<feature type="compositionally biased region" description="Low complexity" evidence="1">
    <location>
        <begin position="397"/>
        <end position="417"/>
    </location>
</feature>
<sequence>METPSVDELMRDNLTNVKRTEEITPQTLHKLKKILAASVYARSREEYEFLDKVVQSIHFFSDIEQSERLQYLRACRGVTLSKGQTLFSIGDPADSFYCVLSGTLNVVVDLSRVKIHTKRELDDILNRAKIYSCLNSPGVGTEQSPYTTSYVVRCLRRYDSFGDAGMLAPDSARTATVIAVEDALLLRVEKEAFLDCRVFRQRKETNQKLAFLAKIKLFQHWDLDAKTRLCQRLERVLKSYNDVLVAQDAEPQYFYLLQLGECRLVKRHISAESNQKLFIELGTLSSGQCFGAFELLRGLHRGAFSVLVSSPSAVLYRLERSDVRYFILKDNITEQLLKVDAEELYVRMHRESIERDLTMNTQWQLYKEAVITEATPRRQAKLMPHLLPFVHSLDPSPLNSPTATSSPTSPSKTVRSPTKPPVPTRSGLQPTAASDKLFESHKNWLQWAKNRVANVSLADECDEKAQVLRKGSANRTTRILCGKVKDVKLDDAINISGTVHSVFKHLTTTPKPPPTVEE</sequence>
<dbReference type="PROSITE" id="PS50042">
    <property type="entry name" value="CNMP_BINDING_3"/>
    <property type="match status" value="2"/>
</dbReference>
<dbReference type="SUPFAM" id="SSF51206">
    <property type="entry name" value="cAMP-binding domain-like"/>
    <property type="match status" value="2"/>
</dbReference>
<organism evidence="3 4">
    <name type="scientific">Achlya hypogyna</name>
    <name type="common">Oomycete</name>
    <name type="synonym">Protoachlya hypogyna</name>
    <dbReference type="NCBI Taxonomy" id="1202772"/>
    <lineage>
        <taxon>Eukaryota</taxon>
        <taxon>Sar</taxon>
        <taxon>Stramenopiles</taxon>
        <taxon>Oomycota</taxon>
        <taxon>Saprolegniomycetes</taxon>
        <taxon>Saprolegniales</taxon>
        <taxon>Achlyaceae</taxon>
        <taxon>Achlya</taxon>
    </lineage>
</organism>